<name>A0A4S4MA54_9AGAM</name>
<dbReference type="AlphaFoldDB" id="A0A4S4MA54"/>
<feature type="compositionally biased region" description="Low complexity" evidence="1">
    <location>
        <begin position="16"/>
        <end position="32"/>
    </location>
</feature>
<reference evidence="2 3" key="1">
    <citation type="submission" date="2019-02" db="EMBL/GenBank/DDBJ databases">
        <title>Genome sequencing of the rare red list fungi Bondarzewia mesenterica.</title>
        <authorList>
            <person name="Buettner E."/>
            <person name="Kellner H."/>
        </authorList>
    </citation>
    <scope>NUCLEOTIDE SEQUENCE [LARGE SCALE GENOMIC DNA]</scope>
    <source>
        <strain evidence="2 3">DSM 108281</strain>
    </source>
</reference>
<evidence type="ECO:0000313" key="3">
    <source>
        <dbReference type="Proteomes" id="UP000310158"/>
    </source>
</evidence>
<accession>A0A4S4MA54</accession>
<feature type="region of interest" description="Disordered" evidence="1">
    <location>
        <begin position="131"/>
        <end position="150"/>
    </location>
</feature>
<dbReference type="EMBL" id="SGPL01000034">
    <property type="protein sequence ID" value="THH19840.1"/>
    <property type="molecule type" value="Genomic_DNA"/>
</dbReference>
<dbReference type="Proteomes" id="UP000310158">
    <property type="component" value="Unassembled WGS sequence"/>
</dbReference>
<proteinExistence type="predicted"/>
<evidence type="ECO:0000256" key="1">
    <source>
        <dbReference type="SAM" id="MobiDB-lite"/>
    </source>
</evidence>
<sequence>MPSPPLPNTKLHPTQNFLSSSSPSPFSSNSTVTSAVAPTLTTTSTMCCPVATCSSSVDDVDDEAVAMALRPPLPPCKPSHLPGTAKDAATNMLHPPDAEHTYSPHLAMLSIGDPAHCIHGHASTSSVGSFHSLSLSSDGSTDHSADTPGSLSQFVQTFSMDRDWPDADSLDESFENVMVGSDVRPIDSADISHTLSRSPLPMHLQYRSYIVCISSEGAELIGKGRPLSRLLDDVRRDSCNALAVGHEMVSENCGLTSHGRRWETGKQMRKQRKRRADEEECTTSRSSSFEVQLVLTYR</sequence>
<organism evidence="2 3">
    <name type="scientific">Bondarzewia mesenterica</name>
    <dbReference type="NCBI Taxonomy" id="1095465"/>
    <lineage>
        <taxon>Eukaryota</taxon>
        <taxon>Fungi</taxon>
        <taxon>Dikarya</taxon>
        <taxon>Basidiomycota</taxon>
        <taxon>Agaricomycotina</taxon>
        <taxon>Agaricomycetes</taxon>
        <taxon>Russulales</taxon>
        <taxon>Bondarzewiaceae</taxon>
        <taxon>Bondarzewia</taxon>
    </lineage>
</organism>
<dbReference type="OrthoDB" id="10045710at2759"/>
<gene>
    <name evidence="2" type="ORF">EW146_g1371</name>
</gene>
<comment type="caution">
    <text evidence="2">The sequence shown here is derived from an EMBL/GenBank/DDBJ whole genome shotgun (WGS) entry which is preliminary data.</text>
</comment>
<feature type="region of interest" description="Disordered" evidence="1">
    <location>
        <begin position="1"/>
        <end position="32"/>
    </location>
</feature>
<evidence type="ECO:0000313" key="2">
    <source>
        <dbReference type="EMBL" id="THH19840.1"/>
    </source>
</evidence>
<keyword evidence="3" id="KW-1185">Reference proteome</keyword>
<protein>
    <submittedName>
        <fullName evidence="2">Uncharacterized protein</fullName>
    </submittedName>
</protein>